<feature type="transmembrane region" description="Helical" evidence="7">
    <location>
        <begin position="156"/>
        <end position="177"/>
    </location>
</feature>
<dbReference type="AlphaFoldDB" id="A0A8H7PKB1"/>
<feature type="region of interest" description="Disordered" evidence="6">
    <location>
        <begin position="1"/>
        <end position="34"/>
    </location>
</feature>
<dbReference type="GO" id="GO:0012505">
    <property type="term" value="C:endomembrane system"/>
    <property type="evidence" value="ECO:0007669"/>
    <property type="project" value="UniProtKB-SubCell"/>
</dbReference>
<protein>
    <recommendedName>
        <fullName evidence="5">Endopeptidase S2P</fullName>
    </recommendedName>
</protein>
<reference evidence="9" key="1">
    <citation type="submission" date="2020-12" db="EMBL/GenBank/DDBJ databases">
        <title>Metabolic potential, ecology and presence of endohyphal bacteria is reflected in genomic diversity of Mucoromycotina.</title>
        <authorList>
            <person name="Muszewska A."/>
            <person name="Okrasinska A."/>
            <person name="Steczkiewicz K."/>
            <person name="Drgas O."/>
            <person name="Orlowska M."/>
            <person name="Perlinska-Lenart U."/>
            <person name="Aleksandrzak-Piekarczyk T."/>
            <person name="Szatraj K."/>
            <person name="Zielenkiewicz U."/>
            <person name="Pilsyk S."/>
            <person name="Malc E."/>
            <person name="Mieczkowski P."/>
            <person name="Kruszewska J.S."/>
            <person name="Biernat P."/>
            <person name="Pawlowska J."/>
        </authorList>
    </citation>
    <scope>NUCLEOTIDE SEQUENCE</scope>
    <source>
        <strain evidence="9">WA0000067209</strain>
    </source>
</reference>
<dbReference type="GO" id="GO:0031293">
    <property type="term" value="P:membrane protein intracellular domain proteolysis"/>
    <property type="evidence" value="ECO:0007669"/>
    <property type="project" value="TreeGrafter"/>
</dbReference>
<dbReference type="InterPro" id="IPR008915">
    <property type="entry name" value="Peptidase_M50"/>
</dbReference>
<evidence type="ECO:0000256" key="1">
    <source>
        <dbReference type="ARBA" id="ARBA00004127"/>
    </source>
</evidence>
<dbReference type="GO" id="GO:0004222">
    <property type="term" value="F:metalloendopeptidase activity"/>
    <property type="evidence" value="ECO:0007669"/>
    <property type="project" value="InterPro"/>
</dbReference>
<evidence type="ECO:0000259" key="8">
    <source>
        <dbReference type="Pfam" id="PF02163"/>
    </source>
</evidence>
<feature type="transmembrane region" description="Helical" evidence="7">
    <location>
        <begin position="77"/>
        <end position="102"/>
    </location>
</feature>
<evidence type="ECO:0000256" key="2">
    <source>
        <dbReference type="ARBA" id="ARBA00022692"/>
    </source>
</evidence>
<evidence type="ECO:0000256" key="4">
    <source>
        <dbReference type="ARBA" id="ARBA00023136"/>
    </source>
</evidence>
<dbReference type="Pfam" id="PF02163">
    <property type="entry name" value="Peptidase_M50"/>
    <property type="match status" value="1"/>
</dbReference>
<feature type="domain" description="Peptidase M50" evidence="8">
    <location>
        <begin position="158"/>
        <end position="501"/>
    </location>
</feature>
<comment type="subcellular location">
    <subcellularLocation>
        <location evidence="1">Endomembrane system</location>
        <topology evidence="1">Multi-pass membrane protein</topology>
    </subcellularLocation>
</comment>
<dbReference type="PRINTS" id="PR01000">
    <property type="entry name" value="SREBPS2PTASE"/>
</dbReference>
<dbReference type="OrthoDB" id="7694678at2759"/>
<feature type="non-terminal residue" evidence="9">
    <location>
        <position position="1"/>
    </location>
</feature>
<dbReference type="PANTHER" id="PTHR13325:SF3">
    <property type="entry name" value="MEMBRANE-BOUND TRANSCRIPTION FACTOR SITE-2 PROTEASE"/>
    <property type="match status" value="1"/>
</dbReference>
<evidence type="ECO:0000256" key="6">
    <source>
        <dbReference type="SAM" id="MobiDB-lite"/>
    </source>
</evidence>
<keyword evidence="4 7" id="KW-0472">Membrane</keyword>
<dbReference type="Proteomes" id="UP000654370">
    <property type="component" value="Unassembled WGS sequence"/>
</dbReference>
<organism evidence="9 10">
    <name type="scientific">Mortierella isabellina</name>
    <name type="common">Filamentous fungus</name>
    <name type="synonym">Umbelopsis isabellina</name>
    <dbReference type="NCBI Taxonomy" id="91625"/>
    <lineage>
        <taxon>Eukaryota</taxon>
        <taxon>Fungi</taxon>
        <taxon>Fungi incertae sedis</taxon>
        <taxon>Mucoromycota</taxon>
        <taxon>Mucoromycotina</taxon>
        <taxon>Umbelopsidomycetes</taxon>
        <taxon>Umbelopsidales</taxon>
        <taxon>Umbelopsidaceae</taxon>
        <taxon>Umbelopsis</taxon>
    </lineage>
</organism>
<comment type="caution">
    <text evidence="9">The sequence shown here is derived from an EMBL/GenBank/DDBJ whole genome shotgun (WGS) entry which is preliminary data.</text>
</comment>
<dbReference type="GO" id="GO:0005737">
    <property type="term" value="C:cytoplasm"/>
    <property type="evidence" value="ECO:0007669"/>
    <property type="project" value="TreeGrafter"/>
</dbReference>
<keyword evidence="2 7" id="KW-0812">Transmembrane</keyword>
<proteinExistence type="predicted"/>
<dbReference type="GO" id="GO:0016020">
    <property type="term" value="C:membrane"/>
    <property type="evidence" value="ECO:0007669"/>
    <property type="project" value="InterPro"/>
</dbReference>
<keyword evidence="10" id="KW-1185">Reference proteome</keyword>
<gene>
    <name evidence="9" type="ORF">INT43_001143</name>
</gene>
<evidence type="ECO:0000256" key="3">
    <source>
        <dbReference type="ARBA" id="ARBA00022989"/>
    </source>
</evidence>
<feature type="transmembrane region" description="Helical" evidence="7">
    <location>
        <begin position="531"/>
        <end position="553"/>
    </location>
</feature>
<name>A0A8H7PKB1_MORIS</name>
<feature type="transmembrane region" description="Helical" evidence="7">
    <location>
        <begin position="228"/>
        <end position="246"/>
    </location>
</feature>
<evidence type="ECO:0000313" key="10">
    <source>
        <dbReference type="Proteomes" id="UP000654370"/>
    </source>
</evidence>
<evidence type="ECO:0000256" key="7">
    <source>
        <dbReference type="SAM" id="Phobius"/>
    </source>
</evidence>
<accession>A0A8H7PKB1</accession>
<dbReference type="PANTHER" id="PTHR13325">
    <property type="entry name" value="PROTEASE M50 MEMBRANE-BOUND TRANSCRIPTION FACTOR SITE 2 PROTEASE"/>
    <property type="match status" value="1"/>
</dbReference>
<evidence type="ECO:0000313" key="9">
    <source>
        <dbReference type="EMBL" id="KAG2175496.1"/>
    </source>
</evidence>
<evidence type="ECO:0000256" key="5">
    <source>
        <dbReference type="ARBA" id="ARBA00032658"/>
    </source>
</evidence>
<feature type="transmembrane region" description="Helical" evidence="7">
    <location>
        <begin position="189"/>
        <end position="208"/>
    </location>
</feature>
<dbReference type="InterPro" id="IPR001193">
    <property type="entry name" value="MBTPS2"/>
</dbReference>
<keyword evidence="3 7" id="KW-1133">Transmembrane helix</keyword>
<dbReference type="GO" id="GO:1905897">
    <property type="term" value="P:regulation of response to endoplasmic reticulum stress"/>
    <property type="evidence" value="ECO:0007669"/>
    <property type="project" value="TreeGrafter"/>
</dbReference>
<sequence length="556" mass="62165">MFRSRNLERKRRSSFEPQELLPTSRRIDPDDEESWGRVNNEPLSTYEIKLFHVRYQTNGYNQFFQRWAQKAPKFWEIWFNIGVAFGAITMIVGIITITYAGIQIALSVKSYVFSPNIITESGNLHKRSDIVNEQRSQDDQVFLPMIPGVTLPLEHLGYYLVALLISGVIHEAGHAIASFHEHIPINHSGIFLYIVYPGAFVDIPSRPLSLLSPVRQLKVICAGVWHNFVLWVITAFVLSSGLKLCLQLTGWQSLESSGGVSVVDVSSESPMALHLPISSVIYRLNDHYLENNIFDWNKILVEDGVWSKSSSGFCVEGDELQVAESKANLDCCKITPQEPFGTSPDSALGCFQDFLGNQGKPGADPQYLICLHTANTLTHPKRVQCSRSIDCPGSKSRCMAPYTPEPAAQALRIYRRPPSWESTDKYPEDKPIVFVGEMVDVWESVKVGILQPRFSFLPVSLPQMLELTISYMSSFTLALSLLNILPAFQLDGEYALNNFITLLILGNKNAEQGVSTSQDMLRQSVKRFEVLIIRVTSGMVGLVVIGSIFLGILNAA</sequence>
<dbReference type="EMBL" id="JAEPQZ010000011">
    <property type="protein sequence ID" value="KAG2175496.1"/>
    <property type="molecule type" value="Genomic_DNA"/>
</dbReference>